<dbReference type="PIRSF" id="PIRSF000161">
    <property type="entry name" value="DHPR"/>
    <property type="match status" value="1"/>
</dbReference>
<dbReference type="Pfam" id="PF01113">
    <property type="entry name" value="DapB_N"/>
    <property type="match status" value="1"/>
</dbReference>
<evidence type="ECO:0000256" key="12">
    <source>
        <dbReference type="ARBA" id="ARBA00049396"/>
    </source>
</evidence>
<evidence type="ECO:0000313" key="17">
    <source>
        <dbReference type="Proteomes" id="UP000014627"/>
    </source>
</evidence>
<dbReference type="EC" id="1.17.1.8" evidence="10 13"/>
<evidence type="ECO:0000256" key="4">
    <source>
        <dbReference type="ARBA" id="ARBA00022857"/>
    </source>
</evidence>
<keyword evidence="3 13" id="KW-0028">Amino-acid biosynthesis</keyword>
<comment type="subcellular location">
    <subcellularLocation>
        <location evidence="13">Cytoplasm</location>
    </subcellularLocation>
</comment>
<comment type="caution">
    <text evidence="13">Was originally thought to be a dihydrodipicolinate reductase (DHDPR), catalyzing the conversion of dihydrodipicolinate to tetrahydrodipicolinate. However, it was shown in E.coli that the substrate of the enzymatic reaction is not dihydrodipicolinate (DHDP) but in fact (2S,4S)-4-hydroxy-2,3,4,5-tetrahydrodipicolinic acid (HTPA), the product released by the DapA-catalyzed reaction.</text>
</comment>
<dbReference type="InterPro" id="IPR022663">
    <property type="entry name" value="DapB_C"/>
</dbReference>
<sequence>MRVGIIGCSGRMGTLLSSLLRSSNRFILGPGFSRQSSYSLDSVIESNDVLVDFSSSSLSEELLIALLSNPKPLIFATTKPEPSCSVDEKLQRLSAYVPVVVCPNTSLGAYVQKRLVALLAQVFDDKYDIRISEVHHRGKKDPVSGTAKELASILRHTKQEAWKQEYSIGSHCHGVKNIELHASRVGNIAGEHEVAFISDQEQIVIHHKVFSRAVFAEGALRILDWLIDESPPPGCYGPEVGLKVSI</sequence>
<comment type="catalytic activity">
    <reaction evidence="12 13">
        <text>(S)-2,3,4,5-tetrahydrodipicolinate + NAD(+) + H2O = (2S,4S)-4-hydroxy-2,3,4,5-tetrahydrodipicolinate + NADH + H(+)</text>
        <dbReference type="Rhea" id="RHEA:35323"/>
        <dbReference type="ChEBI" id="CHEBI:15377"/>
        <dbReference type="ChEBI" id="CHEBI:15378"/>
        <dbReference type="ChEBI" id="CHEBI:16845"/>
        <dbReference type="ChEBI" id="CHEBI:57540"/>
        <dbReference type="ChEBI" id="CHEBI:57945"/>
        <dbReference type="ChEBI" id="CHEBI:67139"/>
        <dbReference type="EC" id="1.17.1.8"/>
    </reaction>
</comment>
<keyword evidence="8 13" id="KW-0457">Lysine biosynthesis</keyword>
<comment type="catalytic activity">
    <reaction evidence="11 13">
        <text>(S)-2,3,4,5-tetrahydrodipicolinate + NADP(+) + H2O = (2S,4S)-4-hydroxy-2,3,4,5-tetrahydrodipicolinate + NADPH + H(+)</text>
        <dbReference type="Rhea" id="RHEA:35331"/>
        <dbReference type="ChEBI" id="CHEBI:15377"/>
        <dbReference type="ChEBI" id="CHEBI:15378"/>
        <dbReference type="ChEBI" id="CHEBI:16845"/>
        <dbReference type="ChEBI" id="CHEBI:57783"/>
        <dbReference type="ChEBI" id="CHEBI:58349"/>
        <dbReference type="ChEBI" id="CHEBI:67139"/>
        <dbReference type="EC" id="1.17.1.8"/>
    </reaction>
</comment>
<feature type="domain" description="Dihydrodipicolinate reductase N-terminal" evidence="14">
    <location>
        <begin position="1"/>
        <end position="104"/>
    </location>
</feature>
<keyword evidence="7 13" id="KW-0520">NAD</keyword>
<evidence type="ECO:0000256" key="8">
    <source>
        <dbReference type="ARBA" id="ARBA00023154"/>
    </source>
</evidence>
<feature type="binding site" evidence="13">
    <location>
        <begin position="76"/>
        <end position="78"/>
    </location>
    <ligand>
        <name>NAD(+)</name>
        <dbReference type="ChEBI" id="CHEBI:57540"/>
    </ligand>
</feature>
<comment type="similarity">
    <text evidence="1 13">Belongs to the DapB family.</text>
</comment>
<comment type="pathway">
    <text evidence="9 13">Amino-acid biosynthesis; L-lysine biosynthesis via DAP pathway; (S)-tetrahydrodipicolinate from L-aspartate: step 4/4.</text>
</comment>
<dbReference type="PROSITE" id="PS01298">
    <property type="entry name" value="DAPB"/>
    <property type="match status" value="1"/>
</dbReference>
<feature type="binding site" evidence="13">
    <location>
        <position position="136"/>
    </location>
    <ligand>
        <name>(S)-2,3,4,5-tetrahydrodipicolinate</name>
        <dbReference type="ChEBI" id="CHEBI:16845"/>
    </ligand>
</feature>
<dbReference type="PANTHER" id="PTHR20836:SF0">
    <property type="entry name" value="4-HYDROXY-TETRAHYDRODIPICOLINATE REDUCTASE 1, CHLOROPLASTIC-RELATED"/>
    <property type="match status" value="1"/>
</dbReference>
<evidence type="ECO:0000256" key="10">
    <source>
        <dbReference type="ARBA" id="ARBA00038983"/>
    </source>
</evidence>
<dbReference type="SUPFAM" id="SSF51735">
    <property type="entry name" value="NAD(P)-binding Rossmann-fold domains"/>
    <property type="match status" value="1"/>
</dbReference>
<evidence type="ECO:0000256" key="9">
    <source>
        <dbReference type="ARBA" id="ARBA00037922"/>
    </source>
</evidence>
<dbReference type="PANTHER" id="PTHR20836">
    <property type="entry name" value="DIHYDRODIPICOLINATE REDUCTASE"/>
    <property type="match status" value="1"/>
</dbReference>
<evidence type="ECO:0000256" key="2">
    <source>
        <dbReference type="ARBA" id="ARBA00022490"/>
    </source>
</evidence>
<dbReference type="Proteomes" id="UP000014627">
    <property type="component" value="Unassembled WGS sequence"/>
</dbReference>
<keyword evidence="2 13" id="KW-0963">Cytoplasm</keyword>
<keyword evidence="5 13" id="KW-0220">Diaminopimelate biosynthesis</keyword>
<comment type="function">
    <text evidence="13">Catalyzes the conversion of 4-hydroxy-tetrahydrodipicolinate (HTPA) to tetrahydrodipicolinate.</text>
</comment>
<dbReference type="RefSeq" id="WP_014943937.1">
    <property type="nucleotide sequence ID" value="NZ_KE356190.1"/>
</dbReference>
<feature type="domain" description="Dihydrodipicolinate reductase C-terminal" evidence="15">
    <location>
        <begin position="108"/>
        <end position="236"/>
    </location>
</feature>
<feature type="binding site" evidence="13">
    <location>
        <begin position="145"/>
        <end position="146"/>
    </location>
    <ligand>
        <name>(S)-2,3,4,5-tetrahydrodipicolinate</name>
        <dbReference type="ChEBI" id="CHEBI:16845"/>
    </ligand>
</feature>
<dbReference type="Gene3D" id="3.30.360.10">
    <property type="entry name" value="Dihydrodipicolinate Reductase, domain 2"/>
    <property type="match status" value="1"/>
</dbReference>
<feature type="active site" description="Proton donor" evidence="13">
    <location>
        <position position="139"/>
    </location>
</feature>
<evidence type="ECO:0000256" key="13">
    <source>
        <dbReference type="HAMAP-Rule" id="MF_00102"/>
    </source>
</evidence>
<keyword evidence="4 13" id="KW-0521">NADP</keyword>
<comment type="caution">
    <text evidence="13">Lacks conserved residue(s) required for the propagation of feature annotation.</text>
</comment>
<comment type="caution">
    <text evidence="16">The sequence shown here is derived from an EMBL/GenBank/DDBJ whole genome shotgun (WGS) entry which is preliminary data.</text>
</comment>
<accession>A0ABN0MQR0</accession>
<evidence type="ECO:0000256" key="1">
    <source>
        <dbReference type="ARBA" id="ARBA00006642"/>
    </source>
</evidence>
<keyword evidence="6 13" id="KW-0560">Oxidoreductase</keyword>
<protein>
    <recommendedName>
        <fullName evidence="10 13">4-hydroxy-tetrahydrodipicolinate reductase</fullName>
        <shortName evidence="13">HTPA reductase</shortName>
        <ecNumber evidence="10 13">1.17.1.8</ecNumber>
    </recommendedName>
</protein>
<keyword evidence="17" id="KW-1185">Reference proteome</keyword>
<proteinExistence type="inferred from homology"/>
<dbReference type="Gene3D" id="3.40.50.720">
    <property type="entry name" value="NAD(P)-binding Rossmann-like Domain"/>
    <property type="match status" value="1"/>
</dbReference>
<evidence type="ECO:0000256" key="5">
    <source>
        <dbReference type="ARBA" id="ARBA00022915"/>
    </source>
</evidence>
<evidence type="ECO:0000259" key="14">
    <source>
        <dbReference type="Pfam" id="PF01113"/>
    </source>
</evidence>
<comment type="subunit">
    <text evidence="13">Homotetramer.</text>
</comment>
<dbReference type="InterPro" id="IPR000846">
    <property type="entry name" value="DapB_N"/>
</dbReference>
<dbReference type="SUPFAM" id="SSF55347">
    <property type="entry name" value="Glyceraldehyde-3-phosphate dehydrogenase-like, C-terminal domain"/>
    <property type="match status" value="1"/>
</dbReference>
<dbReference type="InterPro" id="IPR022664">
    <property type="entry name" value="DapB_N_CS"/>
</dbReference>
<dbReference type="HAMAP" id="MF_00102">
    <property type="entry name" value="DapB"/>
    <property type="match status" value="1"/>
</dbReference>
<gene>
    <name evidence="13" type="primary">dapB</name>
    <name evidence="16" type="ORF">CP99DC5_0093</name>
</gene>
<reference evidence="16 17" key="1">
    <citation type="submission" date="2013-04" db="EMBL/GenBank/DDBJ databases">
        <title>Genome sequence of Chlamydia psittaci 99DC5.</title>
        <authorList>
            <person name="Huot-Creasy H."/>
            <person name="McCracken C.L."/>
            <person name="Humphries M."/>
            <person name="Sachse K."/>
            <person name="Laroucau K."/>
            <person name="Bavoil P."/>
            <person name="Myers G.S."/>
        </authorList>
    </citation>
    <scope>NUCLEOTIDE SEQUENCE [LARGE SCALE GENOMIC DNA]</scope>
    <source>
        <strain evidence="16 17">99DC5</strain>
    </source>
</reference>
<evidence type="ECO:0000256" key="6">
    <source>
        <dbReference type="ARBA" id="ARBA00023002"/>
    </source>
</evidence>
<evidence type="ECO:0000256" key="7">
    <source>
        <dbReference type="ARBA" id="ARBA00023027"/>
    </source>
</evidence>
<evidence type="ECO:0000256" key="11">
    <source>
        <dbReference type="ARBA" id="ARBA00049080"/>
    </source>
</evidence>
<feature type="binding site" evidence="13">
    <location>
        <begin position="102"/>
        <end position="105"/>
    </location>
    <ligand>
        <name>NAD(+)</name>
        <dbReference type="ChEBI" id="CHEBI:57540"/>
    </ligand>
</feature>
<evidence type="ECO:0000313" key="16">
    <source>
        <dbReference type="EMBL" id="EPJ28749.1"/>
    </source>
</evidence>
<name>A0ABN0MQR0_CHLPS</name>
<dbReference type="EMBL" id="ATLC01000044">
    <property type="protein sequence ID" value="EPJ28749.1"/>
    <property type="molecule type" value="Genomic_DNA"/>
</dbReference>
<feature type="binding site" evidence="13">
    <location>
        <begin position="7"/>
        <end position="12"/>
    </location>
    <ligand>
        <name>NAD(+)</name>
        <dbReference type="ChEBI" id="CHEBI:57540"/>
    </ligand>
</feature>
<dbReference type="InterPro" id="IPR023940">
    <property type="entry name" value="DHDPR_bac"/>
</dbReference>
<organism evidence="16 17">
    <name type="scientific">Chlamydia psittaci 99DC5</name>
    <dbReference type="NCBI Taxonomy" id="1112251"/>
    <lineage>
        <taxon>Bacteria</taxon>
        <taxon>Pseudomonadati</taxon>
        <taxon>Chlamydiota</taxon>
        <taxon>Chlamydiia</taxon>
        <taxon>Chlamydiales</taxon>
        <taxon>Chlamydiaceae</taxon>
        <taxon>Chlamydia/Chlamydophila group</taxon>
        <taxon>Chlamydia</taxon>
    </lineage>
</organism>
<feature type="active site" description="Proton donor/acceptor" evidence="13">
    <location>
        <position position="135"/>
    </location>
</feature>
<dbReference type="Pfam" id="PF05173">
    <property type="entry name" value="DapB_C"/>
    <property type="match status" value="1"/>
</dbReference>
<evidence type="ECO:0000259" key="15">
    <source>
        <dbReference type="Pfam" id="PF05173"/>
    </source>
</evidence>
<evidence type="ECO:0000256" key="3">
    <source>
        <dbReference type="ARBA" id="ARBA00022605"/>
    </source>
</evidence>
<dbReference type="InterPro" id="IPR036291">
    <property type="entry name" value="NAD(P)-bd_dom_sf"/>
</dbReference>